<dbReference type="EMBL" id="CP002193">
    <property type="protein sequence ID" value="AFD27579.1"/>
    <property type="molecule type" value="Genomic_DNA"/>
</dbReference>
<keyword evidence="9" id="KW-1185">Reference proteome</keyword>
<dbReference type="HOGENOM" id="CLU_034180_16_1_0"/>
<feature type="transmembrane region" description="Helical" evidence="6">
    <location>
        <begin position="284"/>
        <end position="301"/>
    </location>
</feature>
<dbReference type="RefSeq" id="WP_014686673.1">
    <property type="nucleotide sequence ID" value="NC_017791.1"/>
</dbReference>
<protein>
    <submittedName>
        <fullName evidence="8">Putative transporter, permease component</fullName>
    </submittedName>
</protein>
<reference evidence="8 9" key="1">
    <citation type="journal article" date="2012" name="PLoS ONE">
        <title>Genome sequence and transcriptome analysis of the radioresistant bacterium Deinococcus gobiensis: insights into the extreme environmental adaptations.</title>
        <authorList>
            <person name="Yuan M."/>
            <person name="Chen M."/>
            <person name="Zhang W."/>
            <person name="Lu W."/>
            <person name="Wang J."/>
            <person name="Yang M."/>
            <person name="Zhao P."/>
            <person name="Tang R."/>
            <person name="Li X."/>
            <person name="Hao Y."/>
            <person name="Zhou Z."/>
            <person name="Zhan Y."/>
            <person name="Yu H."/>
            <person name="Teng C."/>
            <person name="Yan Y."/>
            <person name="Ping S."/>
            <person name="Wang Y."/>
            <person name="Lin M."/>
        </authorList>
    </citation>
    <scope>NUCLEOTIDE SEQUENCE [LARGE SCALE GENOMIC DNA]</scope>
    <source>
        <strain evidence="9">DSM 21396 / JCM 16679 / CGMCC 1.7299 / I-0</strain>
        <plasmid evidence="8">P2</plasmid>
    </source>
</reference>
<evidence type="ECO:0000256" key="2">
    <source>
        <dbReference type="ARBA" id="ARBA00022475"/>
    </source>
</evidence>
<dbReference type="Pfam" id="PF07690">
    <property type="entry name" value="MFS_1"/>
    <property type="match status" value="1"/>
</dbReference>
<comment type="subcellular location">
    <subcellularLocation>
        <location evidence="1">Cell membrane</location>
        <topology evidence="1">Multi-pass membrane protein</topology>
    </subcellularLocation>
</comment>
<feature type="transmembrane region" description="Helical" evidence="6">
    <location>
        <begin position="371"/>
        <end position="391"/>
    </location>
</feature>
<proteinExistence type="predicted"/>
<evidence type="ECO:0000256" key="3">
    <source>
        <dbReference type="ARBA" id="ARBA00022692"/>
    </source>
</evidence>
<evidence type="ECO:0000256" key="1">
    <source>
        <dbReference type="ARBA" id="ARBA00004651"/>
    </source>
</evidence>
<dbReference type="OrthoDB" id="9775268at2"/>
<accession>H8H232</accession>
<dbReference type="PROSITE" id="PS50850">
    <property type="entry name" value="MFS"/>
    <property type="match status" value="1"/>
</dbReference>
<evidence type="ECO:0000259" key="7">
    <source>
        <dbReference type="PROSITE" id="PS50850"/>
    </source>
</evidence>
<dbReference type="InterPro" id="IPR020846">
    <property type="entry name" value="MFS_dom"/>
</dbReference>
<keyword evidence="2" id="KW-1003">Cell membrane</keyword>
<feature type="transmembrane region" description="Helical" evidence="6">
    <location>
        <begin position="252"/>
        <end position="272"/>
    </location>
</feature>
<feature type="transmembrane region" description="Helical" evidence="6">
    <location>
        <begin position="46"/>
        <end position="66"/>
    </location>
</feature>
<feature type="domain" description="Major facilitator superfamily (MFS) profile" evidence="7">
    <location>
        <begin position="218"/>
        <end position="405"/>
    </location>
</feature>
<gene>
    <name evidence="8" type="ordered locus">DGo_PB0310</name>
</gene>
<dbReference type="PANTHER" id="PTHR23513:SF6">
    <property type="entry name" value="MAJOR FACILITATOR SUPERFAMILY ASSOCIATED DOMAIN-CONTAINING PROTEIN"/>
    <property type="match status" value="1"/>
</dbReference>
<feature type="transmembrane region" description="Helical" evidence="6">
    <location>
        <begin position="307"/>
        <end position="326"/>
    </location>
</feature>
<keyword evidence="8" id="KW-0614">Plasmid</keyword>
<keyword evidence="4 6" id="KW-1133">Transmembrane helix</keyword>
<dbReference type="InterPro" id="IPR036259">
    <property type="entry name" value="MFS_trans_sf"/>
</dbReference>
<dbReference type="GO" id="GO:0005886">
    <property type="term" value="C:plasma membrane"/>
    <property type="evidence" value="ECO:0007669"/>
    <property type="project" value="UniProtKB-SubCell"/>
</dbReference>
<feature type="transmembrane region" description="Helical" evidence="6">
    <location>
        <begin position="12"/>
        <end position="34"/>
    </location>
</feature>
<name>H8H232_DEIGI</name>
<feature type="transmembrane region" description="Helical" evidence="6">
    <location>
        <begin position="167"/>
        <end position="187"/>
    </location>
</feature>
<dbReference type="KEGG" id="dgo:DGo_PB0310"/>
<dbReference type="Gene3D" id="1.20.1250.20">
    <property type="entry name" value="MFS general substrate transporter like domains"/>
    <property type="match status" value="1"/>
</dbReference>
<feature type="transmembrane region" description="Helical" evidence="6">
    <location>
        <begin position="338"/>
        <end position="365"/>
    </location>
</feature>
<dbReference type="SUPFAM" id="SSF103473">
    <property type="entry name" value="MFS general substrate transporter"/>
    <property type="match status" value="1"/>
</dbReference>
<dbReference type="Proteomes" id="UP000007575">
    <property type="component" value="Plasmid P2"/>
</dbReference>
<dbReference type="InterPro" id="IPR011701">
    <property type="entry name" value="MFS"/>
</dbReference>
<evidence type="ECO:0000313" key="9">
    <source>
        <dbReference type="Proteomes" id="UP000007575"/>
    </source>
</evidence>
<dbReference type="PANTHER" id="PTHR23513">
    <property type="entry name" value="INTEGRAL MEMBRANE EFFLUX PROTEIN-RELATED"/>
    <property type="match status" value="1"/>
</dbReference>
<keyword evidence="5 6" id="KW-0472">Membrane</keyword>
<dbReference type="GO" id="GO:0022857">
    <property type="term" value="F:transmembrane transporter activity"/>
    <property type="evidence" value="ECO:0007669"/>
    <property type="project" value="InterPro"/>
</dbReference>
<dbReference type="AlphaFoldDB" id="H8H232"/>
<geneLocation type="plasmid" evidence="8 9">
    <name>P2</name>
</geneLocation>
<evidence type="ECO:0000256" key="4">
    <source>
        <dbReference type="ARBA" id="ARBA00022989"/>
    </source>
</evidence>
<evidence type="ECO:0000313" key="8">
    <source>
        <dbReference type="EMBL" id="AFD27579.1"/>
    </source>
</evidence>
<feature type="transmembrane region" description="Helical" evidence="6">
    <location>
        <begin position="219"/>
        <end position="240"/>
    </location>
</feature>
<keyword evidence="3 6" id="KW-0812">Transmembrane</keyword>
<evidence type="ECO:0000256" key="5">
    <source>
        <dbReference type="ARBA" id="ARBA00023136"/>
    </source>
</evidence>
<dbReference type="PATRIC" id="fig|745776.4.peg.3644"/>
<sequence length="405" mass="42258">MTSPLWNRSFIIWLVGAAQSQFGTALAGLALSFLVLHQTGSAQQMALTLACTLIPNLLMPLAGVLVDRFPLKWPLIGADLLRGALQLAVGGLGLAWGDVPLWVVNGAALLTGLAGTFASPASGAAVPTLVAPEALARANGLLGSASRGAWLLGTLSGGWIVAQWSPAVAIIGDGLSFLLMAALMGWVRLPRQIESREAPLDFWGDLRGGIQLMSRSRMLILTPVVALLLNASLAPVTAILPKLFDHLGAQATGYATFLALESLGMLFAGMLLATVGNRFAPQKIIAVGLLLTAGTYAVMWSSPVTGVLWPSAVGLGVGFGLGNIPFQTLLQQLVPRHFLGRVFSVLGMVSSVGMPLSLLLVSPWLDRLPLALWFGGAALAQGLGGLVWLWAMRTGGSVQERGALV</sequence>
<organism evidence="8 9">
    <name type="scientific">Deinococcus gobiensis (strain DSM 21396 / JCM 16679 / CGMCC 1.7299 / I-0)</name>
    <dbReference type="NCBI Taxonomy" id="745776"/>
    <lineage>
        <taxon>Bacteria</taxon>
        <taxon>Thermotogati</taxon>
        <taxon>Deinococcota</taxon>
        <taxon>Deinococci</taxon>
        <taxon>Deinococcales</taxon>
        <taxon>Deinococcaceae</taxon>
        <taxon>Deinococcus</taxon>
    </lineage>
</organism>
<dbReference type="CDD" id="cd06173">
    <property type="entry name" value="MFS_MefA_like"/>
    <property type="match status" value="1"/>
</dbReference>
<evidence type="ECO:0000256" key="6">
    <source>
        <dbReference type="SAM" id="Phobius"/>
    </source>
</evidence>